<feature type="non-terminal residue" evidence="6">
    <location>
        <position position="1"/>
    </location>
</feature>
<keyword evidence="3" id="KW-0963">Cytoplasm</keyword>
<sequence>FRLHSFEESHHGSSLQSLTVHLWTRPSEPATTKMPAYHSVFLDEPNQQVIGNFALLPLRTRTRGPAQQLPALTDVSELDIEPSHQSYDPLDEILSLFRANTFFRNFEIKGPADRVLIYGILFVSEALSKIKPNQTRREAEKAVTNVALDTNFAIPGDAAFPLNQAFEPPRDRNEAEVLRQYITQMRQELAARLLNRVFPDPNGQPSKWWLSFSKRKFMGKQL</sequence>
<organism evidence="6 7">
    <name type="scientific">Teratosphaeria destructans</name>
    <dbReference type="NCBI Taxonomy" id="418781"/>
    <lineage>
        <taxon>Eukaryota</taxon>
        <taxon>Fungi</taxon>
        <taxon>Dikarya</taxon>
        <taxon>Ascomycota</taxon>
        <taxon>Pezizomycotina</taxon>
        <taxon>Dothideomycetes</taxon>
        <taxon>Dothideomycetidae</taxon>
        <taxon>Mycosphaerellales</taxon>
        <taxon>Teratosphaeriaceae</taxon>
        <taxon>Teratosphaeria</taxon>
    </lineage>
</organism>
<dbReference type="OrthoDB" id="200404at2759"/>
<dbReference type="EMBL" id="RIBY02001667">
    <property type="protein sequence ID" value="KAH9828317.1"/>
    <property type="molecule type" value="Genomic_DNA"/>
</dbReference>
<accession>A0A9W7STG8</accession>
<evidence type="ECO:0000256" key="1">
    <source>
        <dbReference type="ARBA" id="ARBA00004245"/>
    </source>
</evidence>
<evidence type="ECO:0000256" key="4">
    <source>
        <dbReference type="ARBA" id="ARBA00023203"/>
    </source>
</evidence>
<dbReference type="GO" id="GO:0003779">
    <property type="term" value="F:actin binding"/>
    <property type="evidence" value="ECO:0007669"/>
    <property type="project" value="UniProtKB-KW"/>
</dbReference>
<comment type="subcellular location">
    <subcellularLocation>
        <location evidence="1">Cytoplasm</location>
        <location evidence="1">Cytoskeleton</location>
    </subcellularLocation>
</comment>
<comment type="caution">
    <text evidence="6">The sequence shown here is derived from an EMBL/GenBank/DDBJ whole genome shotgun (WGS) entry which is preliminary data.</text>
</comment>
<evidence type="ECO:0000256" key="5">
    <source>
        <dbReference type="ARBA" id="ARBA00023212"/>
    </source>
</evidence>
<dbReference type="Pfam" id="PF04062">
    <property type="entry name" value="P21-Arc"/>
    <property type="match status" value="1"/>
</dbReference>
<dbReference type="PIRSF" id="PIRSF016315">
    <property type="entry name" value="ARP2/3_P21-Arc"/>
    <property type="match status" value="1"/>
</dbReference>
<proteinExistence type="inferred from homology"/>
<evidence type="ECO:0000256" key="3">
    <source>
        <dbReference type="ARBA" id="ARBA00022490"/>
    </source>
</evidence>
<reference evidence="6 7" key="2">
    <citation type="journal article" date="2021" name="Curr. Genet.">
        <title>Genetic response to nitrogen starvation in the aggressive Eucalyptus foliar pathogen Teratosphaeria destructans.</title>
        <authorList>
            <person name="Havenga M."/>
            <person name="Wingfield B.D."/>
            <person name="Wingfield M.J."/>
            <person name="Dreyer L.L."/>
            <person name="Roets F."/>
            <person name="Aylward J."/>
        </authorList>
    </citation>
    <scope>NUCLEOTIDE SEQUENCE [LARGE SCALE GENOMIC DNA]</scope>
    <source>
        <strain evidence="6">CMW44962</strain>
    </source>
</reference>
<dbReference type="InterPro" id="IPR007204">
    <property type="entry name" value="ARPC3"/>
</dbReference>
<keyword evidence="7" id="KW-1185">Reference proteome</keyword>
<evidence type="ECO:0000313" key="7">
    <source>
        <dbReference type="Proteomes" id="UP001138500"/>
    </source>
</evidence>
<dbReference type="Proteomes" id="UP001138500">
    <property type="component" value="Unassembled WGS sequence"/>
</dbReference>
<dbReference type="PANTHER" id="PTHR12391">
    <property type="entry name" value="ARP2/3 COMPLEX 21 KD SUBUNIT"/>
    <property type="match status" value="1"/>
</dbReference>
<dbReference type="Gene3D" id="1.10.1760.10">
    <property type="entry name" value="Actin-related protein 2/3 complex subunit 3"/>
    <property type="match status" value="1"/>
</dbReference>
<evidence type="ECO:0000313" key="6">
    <source>
        <dbReference type="EMBL" id="KAH9828317.1"/>
    </source>
</evidence>
<comment type="similarity">
    <text evidence="2">Belongs to the ARPC3 family.</text>
</comment>
<dbReference type="GO" id="GO:0030833">
    <property type="term" value="P:regulation of actin filament polymerization"/>
    <property type="evidence" value="ECO:0007669"/>
    <property type="project" value="InterPro"/>
</dbReference>
<gene>
    <name evidence="6" type="ORF">Tdes44962_MAKER02482</name>
</gene>
<dbReference type="InterPro" id="IPR036753">
    <property type="entry name" value="ARPC3_sf"/>
</dbReference>
<name>A0A9W7STG8_9PEZI</name>
<dbReference type="AlphaFoldDB" id="A0A9W7STG8"/>
<dbReference type="GO" id="GO:0034314">
    <property type="term" value="P:Arp2/3 complex-mediated actin nucleation"/>
    <property type="evidence" value="ECO:0007669"/>
    <property type="project" value="InterPro"/>
</dbReference>
<dbReference type="GO" id="GO:0005885">
    <property type="term" value="C:Arp2/3 protein complex"/>
    <property type="evidence" value="ECO:0007669"/>
    <property type="project" value="InterPro"/>
</dbReference>
<keyword evidence="5" id="KW-0206">Cytoskeleton</keyword>
<evidence type="ECO:0000256" key="2">
    <source>
        <dbReference type="ARBA" id="ARBA00010856"/>
    </source>
</evidence>
<protein>
    <submittedName>
        <fullName evidence="6">Actin-related protein 2/3 complex subunit 3</fullName>
    </submittedName>
</protein>
<keyword evidence="4" id="KW-0009">Actin-binding</keyword>
<dbReference type="SUPFAM" id="SSF69060">
    <property type="entry name" value="Arp2/3 complex 21 kDa subunit ARPC3"/>
    <property type="match status" value="1"/>
</dbReference>
<dbReference type="FunFam" id="1.10.1760.10:FF:000002">
    <property type="entry name" value="Actin-related protein 2/3 complex subunit 3"/>
    <property type="match status" value="1"/>
</dbReference>
<reference evidence="6 7" key="1">
    <citation type="journal article" date="2018" name="IMA Fungus">
        <title>IMA Genome-F 10: Nine draft genome sequences of Claviceps purpurea s.lat., including C. arundinis, C. humidiphila, and C. cf. spartinae, pseudomolecules for the pitch canker pathogen Fusarium circinatum, draft genome of Davidsoniella eucalypti, Grosmannia galeiformis, Quambalaria eucalypti, and Teratosphaeria destructans.</title>
        <authorList>
            <person name="Wingfield B.D."/>
            <person name="Liu M."/>
            <person name="Nguyen H.D."/>
            <person name="Lane F.A."/>
            <person name="Morgan S.W."/>
            <person name="De Vos L."/>
            <person name="Wilken P.M."/>
            <person name="Duong T.A."/>
            <person name="Aylward J."/>
            <person name="Coetzee M.P."/>
            <person name="Dadej K."/>
            <person name="De Beer Z.W."/>
            <person name="Findlay W."/>
            <person name="Havenga M."/>
            <person name="Kolarik M."/>
            <person name="Menzies J.G."/>
            <person name="Naidoo K."/>
            <person name="Pochopski O."/>
            <person name="Shoukouhi P."/>
            <person name="Santana Q.C."/>
            <person name="Seifert K.A."/>
            <person name="Soal N."/>
            <person name="Steenkamp E.T."/>
            <person name="Tatham C.T."/>
            <person name="van der Nest M.A."/>
            <person name="Wingfield M.J."/>
        </authorList>
    </citation>
    <scope>NUCLEOTIDE SEQUENCE [LARGE SCALE GENOMIC DNA]</scope>
    <source>
        <strain evidence="6">CMW44962</strain>
    </source>
</reference>